<dbReference type="PIRSF" id="PIRSF000460">
    <property type="entry name" value="Pprylas_GlgP"/>
    <property type="match status" value="1"/>
</dbReference>
<evidence type="ECO:0000256" key="1">
    <source>
        <dbReference type="ARBA" id="ARBA00001275"/>
    </source>
</evidence>
<feature type="modified residue" description="N6-(pyridoxal phosphate)lysine" evidence="12">
    <location>
        <position position="647"/>
    </location>
</feature>
<dbReference type="InterPro" id="IPR000811">
    <property type="entry name" value="Glyco_trans_35"/>
</dbReference>
<dbReference type="PANTHER" id="PTHR11468">
    <property type="entry name" value="GLYCOGEN PHOSPHORYLASE"/>
    <property type="match status" value="1"/>
</dbReference>
<dbReference type="GO" id="GO:0030170">
    <property type="term" value="F:pyridoxal phosphate binding"/>
    <property type="evidence" value="ECO:0007669"/>
    <property type="project" value="InterPro"/>
</dbReference>
<dbReference type="GO" id="GO:0008184">
    <property type="term" value="F:glycogen phosphorylase activity"/>
    <property type="evidence" value="ECO:0007669"/>
    <property type="project" value="InterPro"/>
</dbReference>
<evidence type="ECO:0000256" key="9">
    <source>
        <dbReference type="ARBA" id="ARBA00022898"/>
    </source>
</evidence>
<organism evidence="14 15">
    <name type="scientific">Jeotgalibaca arthritidis</name>
    <dbReference type="NCBI Taxonomy" id="1868794"/>
    <lineage>
        <taxon>Bacteria</taxon>
        <taxon>Bacillati</taxon>
        <taxon>Bacillota</taxon>
        <taxon>Bacilli</taxon>
        <taxon>Lactobacillales</taxon>
        <taxon>Carnobacteriaceae</taxon>
        <taxon>Jeotgalibaca</taxon>
    </lineage>
</organism>
<dbReference type="AlphaFoldDB" id="A0A6G7K7A1"/>
<dbReference type="FunFam" id="3.40.50.2000:FF:000003">
    <property type="entry name" value="Alpha-1,4 glucan phosphorylase"/>
    <property type="match status" value="1"/>
</dbReference>
<evidence type="ECO:0000256" key="11">
    <source>
        <dbReference type="ARBA" id="ARBA00025174"/>
    </source>
</evidence>
<evidence type="ECO:0000256" key="13">
    <source>
        <dbReference type="RuleBase" id="RU000587"/>
    </source>
</evidence>
<evidence type="ECO:0000256" key="7">
    <source>
        <dbReference type="ARBA" id="ARBA00022676"/>
    </source>
</evidence>
<evidence type="ECO:0000256" key="6">
    <source>
        <dbReference type="ARBA" id="ARBA00022533"/>
    </source>
</evidence>
<dbReference type="SUPFAM" id="SSF53756">
    <property type="entry name" value="UDP-Glycosyltransferase/glycogen phosphorylase"/>
    <property type="match status" value="1"/>
</dbReference>
<evidence type="ECO:0000313" key="15">
    <source>
        <dbReference type="Proteomes" id="UP000501451"/>
    </source>
</evidence>
<gene>
    <name evidence="14" type="ORF">G7057_00680</name>
</gene>
<comment type="similarity">
    <text evidence="4 13">Belongs to the glycogen phosphorylase family.</text>
</comment>
<dbReference type="KEGG" id="jar:G7057_00680"/>
<dbReference type="RefSeq" id="WP_166160573.1">
    <property type="nucleotide sequence ID" value="NZ_CP049740.1"/>
</dbReference>
<evidence type="ECO:0000256" key="10">
    <source>
        <dbReference type="ARBA" id="ARBA00023277"/>
    </source>
</evidence>
<evidence type="ECO:0000256" key="12">
    <source>
        <dbReference type="PIRSR" id="PIRSR000460-1"/>
    </source>
</evidence>
<evidence type="ECO:0000256" key="4">
    <source>
        <dbReference type="ARBA" id="ARBA00006047"/>
    </source>
</evidence>
<keyword evidence="8 13" id="KW-0808">Transferase</keyword>
<dbReference type="EMBL" id="CP049740">
    <property type="protein sequence ID" value="QII81130.1"/>
    <property type="molecule type" value="Genomic_DNA"/>
</dbReference>
<dbReference type="Proteomes" id="UP000501451">
    <property type="component" value="Chromosome"/>
</dbReference>
<dbReference type="PANTHER" id="PTHR11468:SF3">
    <property type="entry name" value="GLYCOGEN PHOSPHORYLASE, LIVER FORM"/>
    <property type="match status" value="1"/>
</dbReference>
<accession>A0A6G7K7A1</accession>
<reference evidence="14 15" key="1">
    <citation type="journal article" date="2017" name="Int. J. Syst. Evol. Microbiol.">
        <title>Jeotgalibaca porci sp. nov. and Jeotgalibaca arthritidis sp. nov., isolated from pigs, and emended description of the genus Jeotgalibaca.</title>
        <authorList>
            <person name="Zamora L."/>
            <person name="Perez-Sancho M."/>
            <person name="Dominguez L."/>
            <person name="Fernandez-Garayzabal J.F."/>
            <person name="Vela A.I."/>
        </authorList>
    </citation>
    <scope>NUCLEOTIDE SEQUENCE [LARGE SCALE GENOMIC DNA]</scope>
    <source>
        <strain evidence="14 15">CECT 9157</strain>
    </source>
</reference>
<keyword evidence="7 13" id="KW-0328">Glycosyltransferase</keyword>
<comment type="cofactor">
    <cofactor evidence="2 13">
        <name>pyridoxal 5'-phosphate</name>
        <dbReference type="ChEBI" id="CHEBI:597326"/>
    </cofactor>
</comment>
<comment type="catalytic activity">
    <reaction evidence="1 13">
        <text>[(1-&gt;4)-alpha-D-glucosyl](n) + phosphate = [(1-&gt;4)-alpha-D-glucosyl](n-1) + alpha-D-glucose 1-phosphate</text>
        <dbReference type="Rhea" id="RHEA:41732"/>
        <dbReference type="Rhea" id="RHEA-COMP:9584"/>
        <dbReference type="Rhea" id="RHEA-COMP:9586"/>
        <dbReference type="ChEBI" id="CHEBI:15444"/>
        <dbReference type="ChEBI" id="CHEBI:43474"/>
        <dbReference type="ChEBI" id="CHEBI:58601"/>
        <dbReference type="EC" id="2.4.1.1"/>
    </reaction>
</comment>
<protein>
    <recommendedName>
        <fullName evidence="13">Alpha-1,4 glucan phosphorylase</fullName>
        <ecNumber evidence="13">2.4.1.1</ecNumber>
    </recommendedName>
</protein>
<comment type="function">
    <text evidence="13">Allosteric enzyme that catalyzes the rate-limiting step in glycogen catabolism, the phosphorolytic cleavage of glycogen to produce glucose-1-phosphate, and plays a central role in maintaining cellular and organismal glucose homeostasis.</text>
</comment>
<evidence type="ECO:0000256" key="8">
    <source>
        <dbReference type="ARBA" id="ARBA00022679"/>
    </source>
</evidence>
<keyword evidence="10 13" id="KW-0119">Carbohydrate metabolism</keyword>
<keyword evidence="15" id="KW-1185">Reference proteome</keyword>
<dbReference type="GO" id="GO:0005980">
    <property type="term" value="P:glycogen catabolic process"/>
    <property type="evidence" value="ECO:0007669"/>
    <property type="project" value="TreeGrafter"/>
</dbReference>
<dbReference type="CDD" id="cd04300">
    <property type="entry name" value="GT35_Glycogen_Phosphorylase"/>
    <property type="match status" value="1"/>
</dbReference>
<evidence type="ECO:0000256" key="5">
    <source>
        <dbReference type="ARBA" id="ARBA00022490"/>
    </source>
</evidence>
<keyword evidence="5" id="KW-0963">Cytoplasm</keyword>
<name>A0A6G7K7A1_9LACT</name>
<comment type="subcellular location">
    <subcellularLocation>
        <location evidence="3">Cytoplasm</location>
    </subcellularLocation>
</comment>
<evidence type="ECO:0000256" key="3">
    <source>
        <dbReference type="ARBA" id="ARBA00004496"/>
    </source>
</evidence>
<proteinExistence type="inferred from homology"/>
<evidence type="ECO:0000313" key="14">
    <source>
        <dbReference type="EMBL" id="QII81130.1"/>
    </source>
</evidence>
<dbReference type="Pfam" id="PF00343">
    <property type="entry name" value="Phosphorylase"/>
    <property type="match status" value="1"/>
</dbReference>
<dbReference type="GO" id="GO:0005737">
    <property type="term" value="C:cytoplasm"/>
    <property type="evidence" value="ECO:0007669"/>
    <property type="project" value="UniProtKB-SubCell"/>
</dbReference>
<evidence type="ECO:0000256" key="2">
    <source>
        <dbReference type="ARBA" id="ARBA00001933"/>
    </source>
</evidence>
<keyword evidence="6" id="KW-0021">Allosteric enzyme</keyword>
<keyword evidence="9 12" id="KW-0663">Pyridoxal phosphate</keyword>
<dbReference type="Gene3D" id="3.40.50.2000">
    <property type="entry name" value="Glycogen Phosphorylase B"/>
    <property type="match status" value="2"/>
</dbReference>
<dbReference type="EC" id="2.4.1.1" evidence="13"/>
<dbReference type="NCBIfam" id="TIGR02093">
    <property type="entry name" value="P_ylase"/>
    <property type="match status" value="1"/>
</dbReference>
<dbReference type="FunFam" id="3.40.50.2000:FF:000153">
    <property type="entry name" value="Alpha-1,4 glucan phosphorylase"/>
    <property type="match status" value="1"/>
</dbReference>
<sequence>MGKVSIQQFKKDFVKEFEQLYAYSYDEGTPREQFLALGEVIRNYYMDNWKQTISDYKTNETKQIFYFSMEFLPGRMLKSNLLNLDVLKTVQDGLKELGLNLDEVSRGEADPALGNGGLGRLASCFMDSIASTGLAGHGNGIRYQYGLFKQKFIDGYQIELPENWLRNGNVWEVRKENKAVIVRFGGQVYLEPDEAGRLYPRYENTQNILAVPYDVPQVGYKNGVVNNLRLWSAEIPYGEEYLFRTEEERDAVNQITEVLYPDDSNYEGRLLRLRQEYFFSSAGVQSVIRYFKILDEDWSLLPDKIGIHINDTHPALVVPELMRILIDEEGLTWNQAWEITKKTISYTNHTILQEAMERWPVDMMAHLLPRIYQIIVEINHRHIEKKLPLYGEELTYRTAIIDHDQIKMANLAIIGSHSINGVAKLHTNILINETLHDFYLMYPNKFNNKTNGITQRRWVQLSNPALTELLDDTIGTDWKCNPEELILLKAHADDKTVLDRLETVKLENKKRFAAYVKKEMGIEIDPTAIFDVQIKRLHAYKRQLLNVLHILERYNRIKDNPDIALPKRVFIFGAKAAPSYHYAKQIIKLINAVAEMVNNDPEIRDLIKVVFVENYGVSLAELIIPAADISEQISLAGKEASGTSNMKLMANGAVTMATMDGATIEIHDAVGKDNIYIFGLKNEEVQKYYQTQSYHSRTIYEGNASVKRVLNMLIDGSIPGIFNEGQDIFDSLVKFNDEYFLLKDFDSYINAQTQADIDFLGRDKWNKMALLNIAHSGPFSSDYTILRYADEIWKIEPQVDDATPIYSKVKPAE</sequence>
<dbReference type="InterPro" id="IPR011833">
    <property type="entry name" value="Glycg_phsphrylas"/>
</dbReference>
<comment type="function">
    <text evidence="11">Phosphorylase is an important allosteric enzyme in carbohydrate metabolism. Enzymes from different sources differ in their regulatory mechanisms and in their natural substrates. However, all known phosphorylases share catalytic and structural properties.</text>
</comment>